<evidence type="ECO:0000313" key="6">
    <source>
        <dbReference type="Proteomes" id="UP000185696"/>
    </source>
</evidence>
<dbReference type="InterPro" id="IPR008920">
    <property type="entry name" value="TF_FadR/GntR_C"/>
</dbReference>
<dbReference type="Pfam" id="PF07729">
    <property type="entry name" value="FCD"/>
    <property type="match status" value="1"/>
</dbReference>
<reference evidence="5 6" key="1">
    <citation type="submission" date="2016-12" db="EMBL/GenBank/DDBJ databases">
        <title>The draft genome sequence of Actinophytocola xinjiangensis.</title>
        <authorList>
            <person name="Wang W."/>
            <person name="Yuan L."/>
        </authorList>
    </citation>
    <scope>NUCLEOTIDE SEQUENCE [LARGE SCALE GENOMIC DNA]</scope>
    <source>
        <strain evidence="5 6">CGMCC 4.4663</strain>
    </source>
</reference>
<feature type="domain" description="HTH gntR-type" evidence="4">
    <location>
        <begin position="15"/>
        <end position="82"/>
    </location>
</feature>
<dbReference type="SMART" id="SM00895">
    <property type="entry name" value="FCD"/>
    <property type="match status" value="1"/>
</dbReference>
<keyword evidence="6" id="KW-1185">Reference proteome</keyword>
<dbReference type="OrthoDB" id="8680240at2"/>
<dbReference type="CDD" id="cd07377">
    <property type="entry name" value="WHTH_GntR"/>
    <property type="match status" value="1"/>
</dbReference>
<keyword evidence="1" id="KW-0805">Transcription regulation</keyword>
<dbReference type="PANTHER" id="PTHR43537">
    <property type="entry name" value="TRANSCRIPTIONAL REGULATOR, GNTR FAMILY"/>
    <property type="match status" value="1"/>
</dbReference>
<protein>
    <recommendedName>
        <fullName evidence="4">HTH gntR-type domain-containing protein</fullName>
    </recommendedName>
</protein>
<dbReference type="InterPro" id="IPR000524">
    <property type="entry name" value="Tscrpt_reg_HTH_GntR"/>
</dbReference>
<proteinExistence type="predicted"/>
<dbReference type="GO" id="GO:0003677">
    <property type="term" value="F:DNA binding"/>
    <property type="evidence" value="ECO:0007669"/>
    <property type="project" value="UniProtKB-KW"/>
</dbReference>
<dbReference type="InterPro" id="IPR036388">
    <property type="entry name" value="WH-like_DNA-bd_sf"/>
</dbReference>
<dbReference type="Gene3D" id="1.10.10.10">
    <property type="entry name" value="Winged helix-like DNA-binding domain superfamily/Winged helix DNA-binding domain"/>
    <property type="match status" value="1"/>
</dbReference>
<evidence type="ECO:0000313" key="5">
    <source>
        <dbReference type="EMBL" id="OLF14117.1"/>
    </source>
</evidence>
<dbReference type="AlphaFoldDB" id="A0A7Z0WSV0"/>
<dbReference type="Gene3D" id="1.20.120.530">
    <property type="entry name" value="GntR ligand-binding domain-like"/>
    <property type="match status" value="1"/>
</dbReference>
<dbReference type="PRINTS" id="PR00035">
    <property type="entry name" value="HTHGNTR"/>
</dbReference>
<evidence type="ECO:0000259" key="4">
    <source>
        <dbReference type="PROSITE" id="PS50949"/>
    </source>
</evidence>
<dbReference type="Pfam" id="PF00392">
    <property type="entry name" value="GntR"/>
    <property type="match status" value="1"/>
</dbReference>
<dbReference type="PANTHER" id="PTHR43537:SF45">
    <property type="entry name" value="GNTR FAMILY REGULATORY PROTEIN"/>
    <property type="match status" value="1"/>
</dbReference>
<keyword evidence="2" id="KW-0238">DNA-binding</keyword>
<dbReference type="RefSeq" id="WP_075131064.1">
    <property type="nucleotide sequence ID" value="NZ_MSIF01000001.1"/>
</dbReference>
<dbReference type="SUPFAM" id="SSF46785">
    <property type="entry name" value="Winged helix' DNA-binding domain"/>
    <property type="match status" value="1"/>
</dbReference>
<accession>A0A7Z0WSV0</accession>
<comment type="caution">
    <text evidence="5">The sequence shown here is derived from an EMBL/GenBank/DDBJ whole genome shotgun (WGS) entry which is preliminary data.</text>
</comment>
<sequence>MTRQVIRRGGVSRGPSVRAQVYALVRQAVVGLDLVPGQALSENELADQYGVSRTPVREALIRLADDGLVEIVPQLGTFVSRIDPRDVREAQFIREALEVASLPEVAGRATEADAAALRALLDDQRAAAAEHDLRRWFELDEDLHRTLLEIAGHRRVWSIVQSAKAHMDRVRMLSLPEPEVIEDLIGQHARIVESALSGERRTAEFELVRHLRLVLDHLEAFEQRYPHYFVPEDEPASRPRAARRRTGGG</sequence>
<dbReference type="SMART" id="SM00345">
    <property type="entry name" value="HTH_GNTR"/>
    <property type="match status" value="1"/>
</dbReference>
<evidence type="ECO:0000256" key="3">
    <source>
        <dbReference type="ARBA" id="ARBA00023163"/>
    </source>
</evidence>
<gene>
    <name evidence="5" type="ORF">BLA60_02855</name>
</gene>
<dbReference type="InterPro" id="IPR011711">
    <property type="entry name" value="GntR_C"/>
</dbReference>
<name>A0A7Z0WSV0_9PSEU</name>
<dbReference type="EMBL" id="MSIF01000001">
    <property type="protein sequence ID" value="OLF14117.1"/>
    <property type="molecule type" value="Genomic_DNA"/>
</dbReference>
<organism evidence="5 6">
    <name type="scientific">Actinophytocola xinjiangensis</name>
    <dbReference type="NCBI Taxonomy" id="485602"/>
    <lineage>
        <taxon>Bacteria</taxon>
        <taxon>Bacillati</taxon>
        <taxon>Actinomycetota</taxon>
        <taxon>Actinomycetes</taxon>
        <taxon>Pseudonocardiales</taxon>
        <taxon>Pseudonocardiaceae</taxon>
    </lineage>
</organism>
<dbReference type="SUPFAM" id="SSF48008">
    <property type="entry name" value="GntR ligand-binding domain-like"/>
    <property type="match status" value="1"/>
</dbReference>
<dbReference type="GO" id="GO:0003700">
    <property type="term" value="F:DNA-binding transcription factor activity"/>
    <property type="evidence" value="ECO:0007669"/>
    <property type="project" value="InterPro"/>
</dbReference>
<dbReference type="PROSITE" id="PS50949">
    <property type="entry name" value="HTH_GNTR"/>
    <property type="match status" value="1"/>
</dbReference>
<dbReference type="Proteomes" id="UP000185696">
    <property type="component" value="Unassembled WGS sequence"/>
</dbReference>
<evidence type="ECO:0000256" key="2">
    <source>
        <dbReference type="ARBA" id="ARBA00023125"/>
    </source>
</evidence>
<dbReference type="InterPro" id="IPR036390">
    <property type="entry name" value="WH_DNA-bd_sf"/>
</dbReference>
<evidence type="ECO:0000256" key="1">
    <source>
        <dbReference type="ARBA" id="ARBA00023015"/>
    </source>
</evidence>
<keyword evidence="3" id="KW-0804">Transcription</keyword>